<accession>A0AA89AH01</accession>
<dbReference type="PANTHER" id="PTHR13052">
    <property type="entry name" value="NFRKB-RELATED"/>
    <property type="match status" value="1"/>
</dbReference>
<dbReference type="InterPro" id="IPR044867">
    <property type="entry name" value="DEUBAD_dom"/>
</dbReference>
<protein>
    <recommendedName>
        <fullName evidence="3">DEUBAD domain-containing protein</fullName>
    </recommendedName>
</protein>
<evidence type="ECO:0000313" key="5">
    <source>
        <dbReference type="Proteomes" id="UP001188597"/>
    </source>
</evidence>
<comment type="subcellular location">
    <subcellularLocation>
        <location evidence="1">Nucleus</location>
    </subcellularLocation>
</comment>
<organism evidence="4 5">
    <name type="scientific">Escallonia herrerae</name>
    <dbReference type="NCBI Taxonomy" id="1293975"/>
    <lineage>
        <taxon>Eukaryota</taxon>
        <taxon>Viridiplantae</taxon>
        <taxon>Streptophyta</taxon>
        <taxon>Embryophyta</taxon>
        <taxon>Tracheophyta</taxon>
        <taxon>Spermatophyta</taxon>
        <taxon>Magnoliopsida</taxon>
        <taxon>eudicotyledons</taxon>
        <taxon>Gunneridae</taxon>
        <taxon>Pentapetalae</taxon>
        <taxon>asterids</taxon>
        <taxon>campanulids</taxon>
        <taxon>Escalloniales</taxon>
        <taxon>Escalloniaceae</taxon>
        <taxon>Escallonia</taxon>
    </lineage>
</organism>
<comment type="caution">
    <text evidence="4">The sequence shown here is derived from an EMBL/GenBank/DDBJ whole genome shotgun (WGS) entry which is preliminary data.</text>
</comment>
<dbReference type="EMBL" id="JAVXUP010002429">
    <property type="protein sequence ID" value="KAK3003359.1"/>
    <property type="molecule type" value="Genomic_DNA"/>
</dbReference>
<reference evidence="4" key="1">
    <citation type="submission" date="2022-12" db="EMBL/GenBank/DDBJ databases">
        <title>Draft genome assemblies for two species of Escallonia (Escalloniales).</title>
        <authorList>
            <person name="Chanderbali A."/>
            <person name="Dervinis C."/>
            <person name="Anghel I."/>
            <person name="Soltis D."/>
            <person name="Soltis P."/>
            <person name="Zapata F."/>
        </authorList>
    </citation>
    <scope>NUCLEOTIDE SEQUENCE</scope>
    <source>
        <strain evidence="4">UCBG64.0493</strain>
        <tissue evidence="4">Leaf</tissue>
    </source>
</reference>
<evidence type="ECO:0000256" key="2">
    <source>
        <dbReference type="ARBA" id="ARBA00023242"/>
    </source>
</evidence>
<dbReference type="PANTHER" id="PTHR13052:SF2">
    <property type="entry name" value="NUCLEAR FACTOR KAPPA-B-BINDING PROTEIN"/>
    <property type="match status" value="1"/>
</dbReference>
<dbReference type="CDD" id="cd21865">
    <property type="entry name" value="DEUBAD_NFRKB"/>
    <property type="match status" value="1"/>
</dbReference>
<evidence type="ECO:0000259" key="3">
    <source>
        <dbReference type="PROSITE" id="PS51916"/>
    </source>
</evidence>
<dbReference type="Proteomes" id="UP001188597">
    <property type="component" value="Unassembled WGS sequence"/>
</dbReference>
<dbReference type="InterPro" id="IPR024867">
    <property type="entry name" value="NFRKB"/>
</dbReference>
<name>A0AA89AH01_9ASTE</name>
<sequence length="863" mass="97218">MAADQRKKRLNASSIVGCTSRKQYKVKRKKLELQQSYLNMRSNISLEWDDKKNNVIAKREQISIAQRNFQFTGALPSCFNALADVFCIPREIFDLRTLKDVLSYEVWQTHLSETERKSLSQFLPKGAEAHKVVQELLGGDNFHFGNPFLKWHKIHPCRSTSLCSGSLHPDAVLYQEQFFTANKKAYYSELRKYHNNMIGDLQMWKEIWASCKDPEIEMVQKICSSSNKHLGKGKPACANEVRLCDYDENLAATSGSCSSAADEKACWNHKPNITTMDAEYQRRICKNDFMEGKYDSSADRLKVVAKPGKLQKRNIQRSDGSKYMSYIKVSKEQHQLVKSSMKHSSNSIQPRSLDHVLGNLDSFDVRPYEVFEEEERQKLHRHWSHLANRDLPAGFANWIRLQLEKRQLTVSLGQEMKEKLKSLKEDEEENAGCIYQEQTENGSASCELTLEDENESFPRSTHNPNLQQISLLGDVHGCSSMNFDSDSNHADDLHPNLPDFPENINLVDGPANQGVPISSATDTWPGAYYHSTPIGQEYPSSSHLSLGHLDVMEQQPAALIDLESDMQENDAGKEIMQGHSTGDSFFPYPNQDRHELLHSLFKGQGSVPYHHEQRQKGLGIFPLANLMIEAGQFPEYFQEQLRPSMPFEMRQKRLNDLYMHQNLQENMLSDVGRFPISRQDHFSPRNIQDWAAHTVHMSAPPPSHLNVGVSLSQSWFSGDHGASRELVGLEGAVGQNQSIGGNATNADQSLFSVLPHYNGLLSGARYEQMGSAERFIQPTNSVGFGGGISASDLLTRAANPLDYLSGHEAASGMKTNNLGWMCLTRTANPLYYLSGHEAASGVKTNNLGWVSLPHQNSTFQDSV</sequence>
<dbReference type="PROSITE" id="PS51916">
    <property type="entry name" value="DEUBAD"/>
    <property type="match status" value="1"/>
</dbReference>
<feature type="domain" description="DEUBAD" evidence="3">
    <location>
        <begin position="89"/>
        <end position="207"/>
    </location>
</feature>
<dbReference type="AlphaFoldDB" id="A0AA89AH01"/>
<gene>
    <name evidence="4" type="ORF">RJ639_020179</name>
</gene>
<dbReference type="GO" id="GO:0031011">
    <property type="term" value="C:Ino80 complex"/>
    <property type="evidence" value="ECO:0007669"/>
    <property type="project" value="InterPro"/>
</dbReference>
<feature type="non-terminal residue" evidence="4">
    <location>
        <position position="863"/>
    </location>
</feature>
<proteinExistence type="predicted"/>
<evidence type="ECO:0000256" key="1">
    <source>
        <dbReference type="ARBA" id="ARBA00004123"/>
    </source>
</evidence>
<keyword evidence="2" id="KW-0539">Nucleus</keyword>
<evidence type="ECO:0000313" key="4">
    <source>
        <dbReference type="EMBL" id="KAK3003359.1"/>
    </source>
</evidence>
<keyword evidence="5" id="KW-1185">Reference proteome</keyword>